<evidence type="ECO:0000313" key="2">
    <source>
        <dbReference type="EMBL" id="CAL1352332.1"/>
    </source>
</evidence>
<gene>
    <name evidence="2" type="ORF">LTRI10_LOCUS309</name>
</gene>
<feature type="compositionally biased region" description="Polar residues" evidence="1">
    <location>
        <begin position="38"/>
        <end position="47"/>
    </location>
</feature>
<feature type="region of interest" description="Disordered" evidence="1">
    <location>
        <begin position="18"/>
        <end position="66"/>
    </location>
</feature>
<protein>
    <submittedName>
        <fullName evidence="2">Uncharacterized protein</fullName>
    </submittedName>
</protein>
<evidence type="ECO:0000256" key="1">
    <source>
        <dbReference type="SAM" id="MobiDB-lite"/>
    </source>
</evidence>
<proteinExistence type="predicted"/>
<accession>A0AAV2C739</accession>
<reference evidence="2 3" key="1">
    <citation type="submission" date="2024-04" db="EMBL/GenBank/DDBJ databases">
        <authorList>
            <person name="Fracassetti M."/>
        </authorList>
    </citation>
    <scope>NUCLEOTIDE SEQUENCE [LARGE SCALE GENOMIC DNA]</scope>
</reference>
<sequence length="66" mass="7145">MEGKQRLTKPYLPLVSLSQHSAAASRRSGLHSPRVASIPSNRRSTPPTIRDRGCHFPATPPSLPSS</sequence>
<name>A0AAV2C739_9ROSI</name>
<evidence type="ECO:0000313" key="3">
    <source>
        <dbReference type="Proteomes" id="UP001497516"/>
    </source>
</evidence>
<organism evidence="2 3">
    <name type="scientific">Linum trigynum</name>
    <dbReference type="NCBI Taxonomy" id="586398"/>
    <lineage>
        <taxon>Eukaryota</taxon>
        <taxon>Viridiplantae</taxon>
        <taxon>Streptophyta</taxon>
        <taxon>Embryophyta</taxon>
        <taxon>Tracheophyta</taxon>
        <taxon>Spermatophyta</taxon>
        <taxon>Magnoliopsida</taxon>
        <taxon>eudicotyledons</taxon>
        <taxon>Gunneridae</taxon>
        <taxon>Pentapetalae</taxon>
        <taxon>rosids</taxon>
        <taxon>fabids</taxon>
        <taxon>Malpighiales</taxon>
        <taxon>Linaceae</taxon>
        <taxon>Linum</taxon>
    </lineage>
</organism>
<keyword evidence="3" id="KW-1185">Reference proteome</keyword>
<dbReference type="EMBL" id="OZ034813">
    <property type="protein sequence ID" value="CAL1352332.1"/>
    <property type="molecule type" value="Genomic_DNA"/>
</dbReference>
<dbReference type="AlphaFoldDB" id="A0AAV2C739"/>
<dbReference type="Proteomes" id="UP001497516">
    <property type="component" value="Chromosome 1"/>
</dbReference>